<protein>
    <submittedName>
        <fullName evidence="1">Uncharacterized protein</fullName>
    </submittedName>
</protein>
<sequence length="177" mass="20047">MIQNSEQQVVTPHGVSSATVGLVQARQVNSSRICTPKLRMSHESTSVGKQLEFAYRGVGPSEHLAATPVNLQHGTMCCICQDRQVMVDRVSRNKSSLFHLLCFPCYHHQMERKRMIKQRRALAMLQRPTDTLSRHSGDTHPPEVTKYQHLAHRRHQAQILVRRALMQHASIKQAAVG</sequence>
<dbReference type="EMBL" id="UINC01018644">
    <property type="protein sequence ID" value="SVA78496.1"/>
    <property type="molecule type" value="Genomic_DNA"/>
</dbReference>
<proteinExistence type="predicted"/>
<gene>
    <name evidence="1" type="ORF">METZ01_LOCUS131350</name>
</gene>
<name>A0A381YN95_9ZZZZ</name>
<reference evidence="1" key="1">
    <citation type="submission" date="2018-05" db="EMBL/GenBank/DDBJ databases">
        <authorList>
            <person name="Lanie J.A."/>
            <person name="Ng W.-L."/>
            <person name="Kazmierczak K.M."/>
            <person name="Andrzejewski T.M."/>
            <person name="Davidsen T.M."/>
            <person name="Wayne K.J."/>
            <person name="Tettelin H."/>
            <person name="Glass J.I."/>
            <person name="Rusch D."/>
            <person name="Podicherti R."/>
            <person name="Tsui H.-C.T."/>
            <person name="Winkler M.E."/>
        </authorList>
    </citation>
    <scope>NUCLEOTIDE SEQUENCE</scope>
</reference>
<organism evidence="1">
    <name type="scientific">marine metagenome</name>
    <dbReference type="NCBI Taxonomy" id="408172"/>
    <lineage>
        <taxon>unclassified sequences</taxon>
        <taxon>metagenomes</taxon>
        <taxon>ecological metagenomes</taxon>
    </lineage>
</organism>
<evidence type="ECO:0000313" key="1">
    <source>
        <dbReference type="EMBL" id="SVA78496.1"/>
    </source>
</evidence>
<dbReference type="AlphaFoldDB" id="A0A381YN95"/>
<accession>A0A381YN95</accession>